<feature type="region of interest" description="Disordered" evidence="2">
    <location>
        <begin position="1"/>
        <end position="26"/>
    </location>
</feature>
<feature type="coiled-coil region" evidence="1">
    <location>
        <begin position="131"/>
        <end position="184"/>
    </location>
</feature>
<evidence type="ECO:0000256" key="3">
    <source>
        <dbReference type="SAM" id="Phobius"/>
    </source>
</evidence>
<gene>
    <name evidence="4" type="ORF">C922_05574</name>
</gene>
<organism evidence="4 5">
    <name type="scientific">Plasmodium inui San Antonio 1</name>
    <dbReference type="NCBI Taxonomy" id="1237626"/>
    <lineage>
        <taxon>Eukaryota</taxon>
        <taxon>Sar</taxon>
        <taxon>Alveolata</taxon>
        <taxon>Apicomplexa</taxon>
        <taxon>Aconoidasida</taxon>
        <taxon>Haemosporida</taxon>
        <taxon>Plasmodiidae</taxon>
        <taxon>Plasmodium</taxon>
        <taxon>Plasmodium (Plasmodium)</taxon>
    </lineage>
</organism>
<evidence type="ECO:0000313" key="5">
    <source>
        <dbReference type="Proteomes" id="UP000030640"/>
    </source>
</evidence>
<proteinExistence type="predicted"/>
<dbReference type="RefSeq" id="XP_008819367.1">
    <property type="nucleotide sequence ID" value="XM_008821145.1"/>
</dbReference>
<keyword evidence="1" id="KW-0175">Coiled coil</keyword>
<keyword evidence="3" id="KW-0472">Membrane</keyword>
<dbReference type="OrthoDB" id="386852at2759"/>
<name>W6ZXN6_9APIC</name>
<dbReference type="EMBL" id="KI965560">
    <property type="protein sequence ID" value="EUD64048.1"/>
    <property type="molecule type" value="Genomic_DNA"/>
</dbReference>
<evidence type="ECO:0000256" key="2">
    <source>
        <dbReference type="SAM" id="MobiDB-lite"/>
    </source>
</evidence>
<feature type="transmembrane region" description="Helical" evidence="3">
    <location>
        <begin position="303"/>
        <end position="324"/>
    </location>
</feature>
<dbReference type="Proteomes" id="UP000030640">
    <property type="component" value="Unassembled WGS sequence"/>
</dbReference>
<keyword evidence="3" id="KW-0812">Transmembrane</keyword>
<accession>W6ZXN6</accession>
<keyword evidence="3" id="KW-1133">Transmembrane helix</keyword>
<feature type="compositionally biased region" description="Acidic residues" evidence="2">
    <location>
        <begin position="1"/>
        <end position="13"/>
    </location>
</feature>
<reference evidence="4 5" key="1">
    <citation type="submission" date="2013-02" db="EMBL/GenBank/DDBJ databases">
        <title>The Genome Sequence of Plasmodium inui San Antonio 1.</title>
        <authorList>
            <consortium name="The Broad Institute Genome Sequencing Platform"/>
            <consortium name="The Broad Institute Genome Sequencing Center for Infectious Disease"/>
            <person name="Neafsey D."/>
            <person name="Cheeseman I."/>
            <person name="Volkman S."/>
            <person name="Adams J."/>
            <person name="Walker B."/>
            <person name="Young S.K."/>
            <person name="Zeng Q."/>
            <person name="Gargeya S."/>
            <person name="Fitzgerald M."/>
            <person name="Haas B."/>
            <person name="Abouelleil A."/>
            <person name="Alvarado L."/>
            <person name="Arachchi H.M."/>
            <person name="Berlin A.M."/>
            <person name="Chapman S.B."/>
            <person name="Dewar J."/>
            <person name="Goldberg J."/>
            <person name="Griggs A."/>
            <person name="Gujja S."/>
            <person name="Hansen M."/>
            <person name="Howarth C."/>
            <person name="Imamovic A."/>
            <person name="Larimer J."/>
            <person name="McCowan C."/>
            <person name="Murphy C."/>
            <person name="Neiman D."/>
            <person name="Pearson M."/>
            <person name="Priest M."/>
            <person name="Roberts A."/>
            <person name="Saif S."/>
            <person name="Shea T."/>
            <person name="Sisk P."/>
            <person name="Sykes S."/>
            <person name="Wortman J."/>
            <person name="Nusbaum C."/>
            <person name="Birren B."/>
        </authorList>
    </citation>
    <scope>NUCLEOTIDE SEQUENCE [LARGE SCALE GENOMIC DNA]</scope>
    <source>
        <strain evidence="4 5">San Antonio 1</strain>
    </source>
</reference>
<sequence>MDTELELVCDSESDIEKNEEQAPEDQQNVATMYKEPLSNDVKQELLLQGGHNLDNSADFRILEKNDNEGILKCPEHEEGIEKNPEGLNFLKQKIRDIKMINIGDHTRNFAEAVEEMKSVTERALTAGITKVMEYQERLGEALEDIKSMKEKALSARTTIALEYQKRLDEALEKINIQKEKLSKHRIMDAEVVKMEEHQEPVGEITASIKTEDKGVVPSASDSMKNTTKKRVVRNPFGILDSKIEKIFFKAHGYIDKCKKDPDISKTQFWLQKIKIYGSIMALPIVMALCAVVLCTVEGSSCGTLCIVGVGLSALSFIINLYILVKVLKSDLRFEGIYKPRLKDYIRSLRKCIK</sequence>
<dbReference type="GeneID" id="20040848"/>
<keyword evidence="5" id="KW-1185">Reference proteome</keyword>
<evidence type="ECO:0000256" key="1">
    <source>
        <dbReference type="SAM" id="Coils"/>
    </source>
</evidence>
<dbReference type="VEuPathDB" id="PlasmoDB:C922_05574"/>
<evidence type="ECO:0000313" key="4">
    <source>
        <dbReference type="EMBL" id="EUD64048.1"/>
    </source>
</evidence>
<dbReference type="AlphaFoldDB" id="W6ZXN6"/>
<protein>
    <submittedName>
        <fullName evidence="4">Uncharacterized protein</fullName>
    </submittedName>
</protein>
<feature type="transmembrane region" description="Helical" evidence="3">
    <location>
        <begin position="275"/>
        <end position="296"/>
    </location>
</feature>